<feature type="transmembrane region" description="Helical" evidence="7">
    <location>
        <begin position="156"/>
        <end position="179"/>
    </location>
</feature>
<gene>
    <name evidence="8" type="ORF">DdX_20221</name>
</gene>
<evidence type="ECO:0000313" key="8">
    <source>
        <dbReference type="EMBL" id="KAI1694271.1"/>
    </source>
</evidence>
<evidence type="ECO:0000256" key="5">
    <source>
        <dbReference type="ARBA" id="ARBA00023136"/>
    </source>
</evidence>
<proteinExistence type="inferred from homology"/>
<name>A0AAD4QWE9_9BILA</name>
<feature type="compositionally biased region" description="Low complexity" evidence="6">
    <location>
        <begin position="20"/>
        <end position="37"/>
    </location>
</feature>
<dbReference type="AlphaFoldDB" id="A0AAD4QWE9"/>
<dbReference type="EMBL" id="JAKKPZ010000531">
    <property type="protein sequence ID" value="KAI1694271.1"/>
    <property type="molecule type" value="Genomic_DNA"/>
</dbReference>
<comment type="similarity">
    <text evidence="2">Belongs to the NRAMP family.</text>
</comment>
<comment type="subcellular location">
    <subcellularLocation>
        <location evidence="1">Membrane</location>
        <topology evidence="1">Multi-pass membrane protein</topology>
    </subcellularLocation>
</comment>
<sequence length="397" mass="41395">MPPPVEGHPACPAAEGPLHRAAAQGPPLRQAQAQRAGAAGGPAGARLRGGAHACRDAAHPAAAQPGRPAAADDGALHGRRPVRHRAAVEGVPVAALHGGDPAGVGAHRAGPGKGVAANLREHIPRGFLIVLVSLLVVANTINIAADIAAMGEALQLVVGGGAHFHALVFGVVTVGAAGVRSLPQAGAHPQVAHAHAVRLCGGGVSRCRCPGRRCCTTWWCPGCSGAGDYWMMIVALLGTTISPYLFFWQASQEVEELRLKGGRKGSEQEVRHDLKRVRLDTWMGMTFSNLIAFFVMVVGAAVLYAGGGDDVTSAAQAAEALRPLAGDFAFLLFAAASSPPGCWPFRCSRPRPPMRWPRPSAGKRGGSGTGARPRSSTRSSPWPRWWARRSTSRRSTR</sequence>
<dbReference type="GO" id="GO:0046873">
    <property type="term" value="F:metal ion transmembrane transporter activity"/>
    <property type="evidence" value="ECO:0007669"/>
    <property type="project" value="InterPro"/>
</dbReference>
<keyword evidence="5 7" id="KW-0472">Membrane</keyword>
<keyword evidence="3 7" id="KW-0812">Transmembrane</keyword>
<dbReference type="Proteomes" id="UP001201812">
    <property type="component" value="Unassembled WGS sequence"/>
</dbReference>
<evidence type="ECO:0000256" key="1">
    <source>
        <dbReference type="ARBA" id="ARBA00004141"/>
    </source>
</evidence>
<organism evidence="8 9">
    <name type="scientific">Ditylenchus destructor</name>
    <dbReference type="NCBI Taxonomy" id="166010"/>
    <lineage>
        <taxon>Eukaryota</taxon>
        <taxon>Metazoa</taxon>
        <taxon>Ecdysozoa</taxon>
        <taxon>Nematoda</taxon>
        <taxon>Chromadorea</taxon>
        <taxon>Rhabditida</taxon>
        <taxon>Tylenchina</taxon>
        <taxon>Tylenchomorpha</taxon>
        <taxon>Sphaerularioidea</taxon>
        <taxon>Anguinidae</taxon>
        <taxon>Anguininae</taxon>
        <taxon>Ditylenchus</taxon>
    </lineage>
</organism>
<keyword evidence="4 7" id="KW-1133">Transmembrane helix</keyword>
<comment type="caution">
    <text evidence="8">The sequence shown here is derived from an EMBL/GenBank/DDBJ whole genome shotgun (WGS) entry which is preliminary data.</text>
</comment>
<keyword evidence="9" id="KW-1185">Reference proteome</keyword>
<dbReference type="InterPro" id="IPR001046">
    <property type="entry name" value="NRAMP_fam"/>
</dbReference>
<evidence type="ECO:0000256" key="2">
    <source>
        <dbReference type="ARBA" id="ARBA00006670"/>
    </source>
</evidence>
<dbReference type="GO" id="GO:0016020">
    <property type="term" value="C:membrane"/>
    <property type="evidence" value="ECO:0007669"/>
    <property type="project" value="UniProtKB-SubCell"/>
</dbReference>
<feature type="transmembrane region" description="Helical" evidence="7">
    <location>
        <begin position="281"/>
        <end position="304"/>
    </location>
</feature>
<reference evidence="8" key="1">
    <citation type="submission" date="2022-01" db="EMBL/GenBank/DDBJ databases">
        <title>Genome Sequence Resource for Two Populations of Ditylenchus destructor, the Migratory Endoparasitic Phytonematode.</title>
        <authorList>
            <person name="Zhang H."/>
            <person name="Lin R."/>
            <person name="Xie B."/>
        </authorList>
    </citation>
    <scope>NUCLEOTIDE SEQUENCE</scope>
    <source>
        <strain evidence="8">BazhouSP</strain>
    </source>
</reference>
<evidence type="ECO:0000256" key="3">
    <source>
        <dbReference type="ARBA" id="ARBA00022692"/>
    </source>
</evidence>
<feature type="transmembrane region" description="Helical" evidence="7">
    <location>
        <begin position="126"/>
        <end position="144"/>
    </location>
</feature>
<dbReference type="Pfam" id="PF01566">
    <property type="entry name" value="Nramp"/>
    <property type="match status" value="1"/>
</dbReference>
<evidence type="ECO:0000313" key="9">
    <source>
        <dbReference type="Proteomes" id="UP001201812"/>
    </source>
</evidence>
<feature type="region of interest" description="Disordered" evidence="6">
    <location>
        <begin position="351"/>
        <end position="397"/>
    </location>
</feature>
<feature type="compositionally biased region" description="Low complexity" evidence="6">
    <location>
        <begin position="370"/>
        <end position="385"/>
    </location>
</feature>
<accession>A0AAD4QWE9</accession>
<evidence type="ECO:0000256" key="7">
    <source>
        <dbReference type="SAM" id="Phobius"/>
    </source>
</evidence>
<feature type="transmembrane region" description="Helical" evidence="7">
    <location>
        <begin position="229"/>
        <end position="248"/>
    </location>
</feature>
<feature type="compositionally biased region" description="Low complexity" evidence="6">
    <location>
        <begin position="59"/>
        <end position="73"/>
    </location>
</feature>
<feature type="region of interest" description="Disordered" evidence="6">
    <location>
        <begin position="1"/>
        <end position="75"/>
    </location>
</feature>
<feature type="transmembrane region" description="Helical" evidence="7">
    <location>
        <begin position="324"/>
        <end position="345"/>
    </location>
</feature>
<protein>
    <submittedName>
        <fullName evidence="8">Natural resistance-associated macrophage protein domain-containing protein</fullName>
    </submittedName>
</protein>
<evidence type="ECO:0000256" key="6">
    <source>
        <dbReference type="SAM" id="MobiDB-lite"/>
    </source>
</evidence>
<evidence type="ECO:0000256" key="4">
    <source>
        <dbReference type="ARBA" id="ARBA00022989"/>
    </source>
</evidence>
<feature type="compositionally biased region" description="Basic residues" evidence="6">
    <location>
        <begin position="386"/>
        <end position="397"/>
    </location>
</feature>